<evidence type="ECO:0000313" key="1">
    <source>
        <dbReference type="EMBL" id="KII68695.1"/>
    </source>
</evidence>
<protein>
    <recommendedName>
        <fullName evidence="3">Vacuolar protein sorting/targeting protein 10</fullName>
    </recommendedName>
</protein>
<reference evidence="1 2" key="1">
    <citation type="journal article" date="2014" name="Genome Biol. Evol.">
        <title>The genome of the myxosporean Thelohanellus kitauei shows adaptations to nutrient acquisition within its fish host.</title>
        <authorList>
            <person name="Yang Y."/>
            <person name="Xiong J."/>
            <person name="Zhou Z."/>
            <person name="Huo F."/>
            <person name="Miao W."/>
            <person name="Ran C."/>
            <person name="Liu Y."/>
            <person name="Zhang J."/>
            <person name="Feng J."/>
            <person name="Wang M."/>
            <person name="Wang M."/>
            <person name="Wang L."/>
            <person name="Yao B."/>
        </authorList>
    </citation>
    <scope>NUCLEOTIDE SEQUENCE [LARGE SCALE GENOMIC DNA]</scope>
    <source>
        <strain evidence="1">Wuqing</strain>
    </source>
</reference>
<dbReference type="OrthoDB" id="443634at2759"/>
<gene>
    <name evidence="1" type="ORF">RF11_16528</name>
</gene>
<keyword evidence="2" id="KW-1185">Reference proteome</keyword>
<dbReference type="AlphaFoldDB" id="A0A0C2MX13"/>
<dbReference type="Proteomes" id="UP000031668">
    <property type="component" value="Unassembled WGS sequence"/>
</dbReference>
<evidence type="ECO:0000313" key="2">
    <source>
        <dbReference type="Proteomes" id="UP000031668"/>
    </source>
</evidence>
<comment type="caution">
    <text evidence="1">The sequence shown here is derived from an EMBL/GenBank/DDBJ whole genome shotgun (WGS) entry which is preliminary data.</text>
</comment>
<sequence>MQITCDINPIRDEDECPIVIHPFIPGIIFANIRNNHRRSSTYIFSSDGSGPVPIRLIATNGFKDTRLKLNIPCDINVRRHFPVPWIAIFNGTDKNLTRSEVISTDGGFSWKKTPSPTFQAVVLNQGGLIFGINSRTKEIYYSFGNDHWYSLKFGSENEDVEVFTHQSGPPTDYVNLITSVRGIGFSKISHVDFSNVFSMCEIDYISDRSCISEDFEIWSIPKELSHGNHRRRILYFRVKPNSFCFVKKSYYHEDI</sequence>
<dbReference type="EMBL" id="JWZT01002728">
    <property type="protein sequence ID" value="KII68695.1"/>
    <property type="molecule type" value="Genomic_DNA"/>
</dbReference>
<organism evidence="1 2">
    <name type="scientific">Thelohanellus kitauei</name>
    <name type="common">Myxosporean</name>
    <dbReference type="NCBI Taxonomy" id="669202"/>
    <lineage>
        <taxon>Eukaryota</taxon>
        <taxon>Metazoa</taxon>
        <taxon>Cnidaria</taxon>
        <taxon>Myxozoa</taxon>
        <taxon>Myxosporea</taxon>
        <taxon>Bivalvulida</taxon>
        <taxon>Platysporina</taxon>
        <taxon>Myxobolidae</taxon>
        <taxon>Thelohanellus</taxon>
    </lineage>
</organism>
<accession>A0A0C2MX13</accession>
<evidence type="ECO:0008006" key="3">
    <source>
        <dbReference type="Google" id="ProtNLM"/>
    </source>
</evidence>
<name>A0A0C2MX13_THEKT</name>
<proteinExistence type="predicted"/>